<dbReference type="InterPro" id="IPR040026">
    <property type="entry name" value="FliD"/>
</dbReference>
<organism evidence="1 2">
    <name type="scientific">Paenibacillus sepulcri</name>
    <dbReference type="NCBI Taxonomy" id="359917"/>
    <lineage>
        <taxon>Bacteria</taxon>
        <taxon>Bacillati</taxon>
        <taxon>Bacillota</taxon>
        <taxon>Bacilli</taxon>
        <taxon>Bacillales</taxon>
        <taxon>Paenibacillaceae</taxon>
        <taxon>Paenibacillus</taxon>
    </lineage>
</organism>
<evidence type="ECO:0008006" key="3">
    <source>
        <dbReference type="Google" id="ProtNLM"/>
    </source>
</evidence>
<protein>
    <recommendedName>
        <fullName evidence="3">Flagellar hook-associated protein 2 C-terminal domain-containing protein</fullName>
    </recommendedName>
</protein>
<dbReference type="EMBL" id="JAHZIK010000966">
    <property type="protein sequence ID" value="MBW7457798.1"/>
    <property type="molecule type" value="Genomic_DNA"/>
</dbReference>
<evidence type="ECO:0000313" key="2">
    <source>
        <dbReference type="Proteomes" id="UP001519887"/>
    </source>
</evidence>
<sequence length="425" mass="45579">MIDPVSSISRNQLYAVQPAIEADQYPFTYDGETSTYNRGGSFHNSRSFQIPPHAGKTMKHAADFASSWLRQSFELRAAANTLANKSTSAFEQRSVISTDPDAVTGQASFEASRASFEVQALAIAKPQRNTGYDLTRSAPSIVSAGTHTFVIAVDGRQRVIAVSVGTSSSNAASLGKIRDALNSAKFGITVLVREDTAEGTVRLEAEADKTGAEYSFSLTDLGGSAIAATGIGTVAVPGTNAEYRLNGDQPRNSHSNEILLQDGKASIQLRDTTKSPVKISIGYNEKAISEQLTALLNQANKLNSAYDDASDYLNKSLKQSVDQPLKEAASARIGIWQSATGEWKLNEKKLSAVIAGQPEEVRRIVTGLDGIAPRLAKSLARFEQLPADALLSPSSPEFQSFMAYQASMQSYLQLQMNGVLVNSTI</sequence>
<dbReference type="RefSeq" id="WP_210038121.1">
    <property type="nucleotide sequence ID" value="NZ_JBHLVU010000022.1"/>
</dbReference>
<dbReference type="PANTHER" id="PTHR30288:SF0">
    <property type="entry name" value="FLAGELLAR HOOK-ASSOCIATED PROTEIN 2"/>
    <property type="match status" value="1"/>
</dbReference>
<name>A0ABS7CA88_9BACL</name>
<dbReference type="PANTHER" id="PTHR30288">
    <property type="entry name" value="FLAGELLAR CAP/ASSEMBLY PROTEIN FLID"/>
    <property type="match status" value="1"/>
</dbReference>
<proteinExistence type="predicted"/>
<dbReference type="Proteomes" id="UP001519887">
    <property type="component" value="Unassembled WGS sequence"/>
</dbReference>
<comment type="caution">
    <text evidence="1">The sequence shown here is derived from an EMBL/GenBank/DDBJ whole genome shotgun (WGS) entry which is preliminary data.</text>
</comment>
<accession>A0ABS7CA88</accession>
<evidence type="ECO:0000313" key="1">
    <source>
        <dbReference type="EMBL" id="MBW7457798.1"/>
    </source>
</evidence>
<gene>
    <name evidence="1" type="ORF">K0U00_27530</name>
</gene>
<keyword evidence="2" id="KW-1185">Reference proteome</keyword>
<reference evidence="1 2" key="1">
    <citation type="submission" date="2021-07" db="EMBL/GenBank/DDBJ databases">
        <title>Paenibacillus radiodurans sp. nov., isolated from the southeastern edge of Tengger Desert.</title>
        <authorList>
            <person name="Zhang G."/>
        </authorList>
    </citation>
    <scope>NUCLEOTIDE SEQUENCE [LARGE SCALE GENOMIC DNA]</scope>
    <source>
        <strain evidence="1 2">CCM 7311</strain>
    </source>
</reference>